<feature type="domain" description="Putative restriction endonuclease" evidence="1">
    <location>
        <begin position="3"/>
        <end position="135"/>
    </location>
</feature>
<evidence type="ECO:0000259" key="1">
    <source>
        <dbReference type="Pfam" id="PF05685"/>
    </source>
</evidence>
<dbReference type="PANTHER" id="PTHR35400">
    <property type="entry name" value="SLR1083 PROTEIN"/>
    <property type="match status" value="1"/>
</dbReference>
<dbReference type="InterPro" id="IPR008538">
    <property type="entry name" value="Uma2"/>
</dbReference>
<evidence type="ECO:0000313" key="2">
    <source>
        <dbReference type="EMBL" id="QNP71955.1"/>
    </source>
</evidence>
<dbReference type="AlphaFoldDB" id="A0A7H0IGN9"/>
<proteinExistence type="predicted"/>
<keyword evidence="2" id="KW-0540">Nuclease</keyword>
<gene>
    <name evidence="2" type="ORF">IAG44_22755</name>
</gene>
<name>A0A7H0IGN9_9ACTN</name>
<keyword evidence="3" id="KW-1185">Reference proteome</keyword>
<dbReference type="Gene3D" id="3.90.1570.10">
    <property type="entry name" value="tt1808, chain A"/>
    <property type="match status" value="1"/>
</dbReference>
<dbReference type="InterPro" id="IPR011335">
    <property type="entry name" value="Restrct_endonuc-II-like"/>
</dbReference>
<dbReference type="SUPFAM" id="SSF52980">
    <property type="entry name" value="Restriction endonuclease-like"/>
    <property type="match status" value="1"/>
</dbReference>
<organism evidence="2 3">
    <name type="scientific">Streptomyces roseirectus</name>
    <dbReference type="NCBI Taxonomy" id="2768066"/>
    <lineage>
        <taxon>Bacteria</taxon>
        <taxon>Bacillati</taxon>
        <taxon>Actinomycetota</taxon>
        <taxon>Actinomycetes</taxon>
        <taxon>Kitasatosporales</taxon>
        <taxon>Streptomycetaceae</taxon>
        <taxon>Streptomyces</taxon>
    </lineage>
</organism>
<dbReference type="RefSeq" id="WP_187748912.1">
    <property type="nucleotide sequence ID" value="NZ_CP060828.1"/>
</dbReference>
<accession>A0A7H0IGN9</accession>
<dbReference type="Proteomes" id="UP000516052">
    <property type="component" value="Chromosome"/>
</dbReference>
<keyword evidence="2" id="KW-0378">Hydrolase</keyword>
<dbReference type="InterPro" id="IPR012296">
    <property type="entry name" value="Nuclease_put_TT1808"/>
</dbReference>
<dbReference type="EMBL" id="CP060828">
    <property type="protein sequence ID" value="QNP71955.1"/>
    <property type="molecule type" value="Genomic_DNA"/>
</dbReference>
<reference evidence="2 3" key="1">
    <citation type="submission" date="2020-08" db="EMBL/GenBank/DDBJ databases">
        <title>A novel species.</title>
        <authorList>
            <person name="Gao J."/>
        </authorList>
    </citation>
    <scope>NUCLEOTIDE SEQUENCE [LARGE SCALE GENOMIC DNA]</scope>
    <source>
        <strain evidence="2 3">CRXT-G-22</strain>
    </source>
</reference>
<dbReference type="Pfam" id="PF05685">
    <property type="entry name" value="Uma2"/>
    <property type="match status" value="1"/>
</dbReference>
<dbReference type="CDD" id="cd06260">
    <property type="entry name" value="DUF820-like"/>
    <property type="match status" value="1"/>
</dbReference>
<keyword evidence="2" id="KW-0255">Endonuclease</keyword>
<sequence length="161" mass="17288">MNKGELEIRAFGDGTHACLRMWLPRRFLALCPGHDLCPGVGLRTEADGEGRYVPDGVLAPSGHFAGQGDWADPSGVLLALEITSRDHHTNQRARLDKPFGYAEAGIPVYLLVDRNSASSTVHSEPLNGRYQQVRSVPWEAGIRVPLGSGAGVVTLPPLPAN</sequence>
<protein>
    <submittedName>
        <fullName evidence="2">Uma2 family endonuclease</fullName>
    </submittedName>
</protein>
<evidence type="ECO:0000313" key="3">
    <source>
        <dbReference type="Proteomes" id="UP000516052"/>
    </source>
</evidence>
<dbReference type="GO" id="GO:0004519">
    <property type="term" value="F:endonuclease activity"/>
    <property type="evidence" value="ECO:0007669"/>
    <property type="project" value="UniProtKB-KW"/>
</dbReference>
<dbReference type="KEGG" id="sroi:IAG44_22755"/>
<dbReference type="PANTHER" id="PTHR35400:SF3">
    <property type="entry name" value="SLL1072 PROTEIN"/>
    <property type="match status" value="1"/>
</dbReference>